<dbReference type="InterPro" id="IPR036412">
    <property type="entry name" value="HAD-like_sf"/>
</dbReference>
<dbReference type="PANTHER" id="PTHR43434:SF23">
    <property type="entry name" value="PHOSPHOGLYCOLATE PHOSPHATASE"/>
    <property type="match status" value="1"/>
</dbReference>
<keyword evidence="3" id="KW-0460">Magnesium</keyword>
<keyword evidence="4" id="KW-0119">Carbohydrate metabolism</keyword>
<dbReference type="GO" id="GO:0006281">
    <property type="term" value="P:DNA repair"/>
    <property type="evidence" value="ECO:0007669"/>
    <property type="project" value="TreeGrafter"/>
</dbReference>
<dbReference type="SUPFAM" id="SSF56784">
    <property type="entry name" value="HAD-like"/>
    <property type="match status" value="1"/>
</dbReference>
<dbReference type="InterPro" id="IPR023214">
    <property type="entry name" value="HAD_sf"/>
</dbReference>
<dbReference type="Gene3D" id="3.40.50.1000">
    <property type="entry name" value="HAD superfamily/HAD-like"/>
    <property type="match status" value="1"/>
</dbReference>
<dbReference type="SFLD" id="SFLDG01135">
    <property type="entry name" value="C1.5.6:_HAD__Beta-PGM__Phospha"/>
    <property type="match status" value="1"/>
</dbReference>
<accession>A0A1B4XFB1</accession>
<evidence type="ECO:0000256" key="3">
    <source>
        <dbReference type="ARBA" id="ARBA00022842"/>
    </source>
</evidence>
<keyword evidence="6" id="KW-1185">Reference proteome</keyword>
<keyword evidence="2" id="KW-0378">Hydrolase</keyword>
<dbReference type="GO" id="GO:0008967">
    <property type="term" value="F:phosphoglycolate phosphatase activity"/>
    <property type="evidence" value="ECO:0007669"/>
    <property type="project" value="TreeGrafter"/>
</dbReference>
<keyword evidence="1" id="KW-0479">Metal-binding</keyword>
<dbReference type="Pfam" id="PF13419">
    <property type="entry name" value="HAD_2"/>
    <property type="match status" value="1"/>
</dbReference>
<organism evidence="5 6">
    <name type="scientific">Sulfuricaulis limicola</name>
    <dbReference type="NCBI Taxonomy" id="1620215"/>
    <lineage>
        <taxon>Bacteria</taxon>
        <taxon>Pseudomonadati</taxon>
        <taxon>Pseudomonadota</taxon>
        <taxon>Gammaproteobacteria</taxon>
        <taxon>Acidiferrobacterales</taxon>
        <taxon>Acidiferrobacteraceae</taxon>
        <taxon>Sulfuricaulis</taxon>
    </lineage>
</organism>
<dbReference type="InParanoid" id="A0A1B4XFB1"/>
<dbReference type="RefSeq" id="WP_172425941.1">
    <property type="nucleotide sequence ID" value="NZ_AP014879.1"/>
</dbReference>
<dbReference type="PANTHER" id="PTHR43434">
    <property type="entry name" value="PHOSPHOGLYCOLATE PHOSPHATASE"/>
    <property type="match status" value="1"/>
</dbReference>
<evidence type="ECO:0000313" key="6">
    <source>
        <dbReference type="Proteomes" id="UP000243180"/>
    </source>
</evidence>
<evidence type="ECO:0000256" key="2">
    <source>
        <dbReference type="ARBA" id="ARBA00022801"/>
    </source>
</evidence>
<name>A0A1B4XFB1_9GAMM</name>
<dbReference type="InterPro" id="IPR041492">
    <property type="entry name" value="HAD_2"/>
</dbReference>
<reference evidence="5 6" key="1">
    <citation type="submission" date="2015-05" db="EMBL/GenBank/DDBJ databases">
        <title>Complete genome sequence of a sulfur-oxidizing gammaproteobacterium strain HA5.</title>
        <authorList>
            <person name="Miura A."/>
            <person name="Kojima H."/>
            <person name="Fukui M."/>
        </authorList>
    </citation>
    <scope>NUCLEOTIDE SEQUENCE [LARGE SCALE GENOMIC DNA]</scope>
    <source>
        <strain evidence="5 6">HA5</strain>
    </source>
</reference>
<evidence type="ECO:0000256" key="4">
    <source>
        <dbReference type="ARBA" id="ARBA00023277"/>
    </source>
</evidence>
<dbReference type="KEGG" id="slim:SCL_1169"/>
<dbReference type="NCBIfam" id="TIGR01509">
    <property type="entry name" value="HAD-SF-IA-v3"/>
    <property type="match status" value="1"/>
</dbReference>
<evidence type="ECO:0000313" key="5">
    <source>
        <dbReference type="EMBL" id="BAV33482.1"/>
    </source>
</evidence>
<evidence type="ECO:0000256" key="1">
    <source>
        <dbReference type="ARBA" id="ARBA00022723"/>
    </source>
</evidence>
<gene>
    <name evidence="5" type="ORF">SCL_1169</name>
</gene>
<dbReference type="SFLD" id="SFLDS00003">
    <property type="entry name" value="Haloacid_Dehalogenase"/>
    <property type="match status" value="1"/>
</dbReference>
<dbReference type="InterPro" id="IPR023198">
    <property type="entry name" value="PGP-like_dom2"/>
</dbReference>
<protein>
    <submittedName>
        <fullName evidence="5">Phosphoglycolate phosphatase</fullName>
    </submittedName>
</protein>
<dbReference type="InterPro" id="IPR006439">
    <property type="entry name" value="HAD-SF_hydro_IA"/>
</dbReference>
<dbReference type="GO" id="GO:0046872">
    <property type="term" value="F:metal ion binding"/>
    <property type="evidence" value="ECO:0007669"/>
    <property type="project" value="UniProtKB-KW"/>
</dbReference>
<dbReference type="EMBL" id="AP014879">
    <property type="protein sequence ID" value="BAV33482.1"/>
    <property type="molecule type" value="Genomic_DNA"/>
</dbReference>
<dbReference type="FunFam" id="3.40.50.1000:FF:000022">
    <property type="entry name" value="Phosphoglycolate phosphatase"/>
    <property type="match status" value="1"/>
</dbReference>
<dbReference type="PRINTS" id="PR00413">
    <property type="entry name" value="HADHALOGNASE"/>
</dbReference>
<dbReference type="Gene3D" id="1.10.150.240">
    <property type="entry name" value="Putative phosphatase, domain 2"/>
    <property type="match status" value="1"/>
</dbReference>
<dbReference type="NCBIfam" id="TIGR01549">
    <property type="entry name" value="HAD-SF-IA-v1"/>
    <property type="match status" value="1"/>
</dbReference>
<dbReference type="InterPro" id="IPR050155">
    <property type="entry name" value="HAD-like_hydrolase_sf"/>
</dbReference>
<dbReference type="GO" id="GO:0005829">
    <property type="term" value="C:cytosol"/>
    <property type="evidence" value="ECO:0007669"/>
    <property type="project" value="TreeGrafter"/>
</dbReference>
<dbReference type="Proteomes" id="UP000243180">
    <property type="component" value="Chromosome"/>
</dbReference>
<dbReference type="SFLD" id="SFLDG01129">
    <property type="entry name" value="C1.5:_HAD__Beta-PGM__Phosphata"/>
    <property type="match status" value="1"/>
</dbReference>
<dbReference type="AlphaFoldDB" id="A0A1B4XFB1"/>
<sequence length="221" mass="24250">MTKIRTVLFDLDGTLADTAPDLAHALNLLLVEEGKTALLYETIRPEVSHGASALVTLGFGKKPGDADFDRLRQRFLVLYTENLCRHTRLFDGIPALLQTLKKQGMNWGVVTNKPAFLTDPLMAQLRPDPAPACVVSGDTVANRKPHPEPMLHACTAAGSRPEQCLYVGDAERDILAGRHAGMKTLVALFGYINGHETPERWGADGMIRAPGEILDWLKQDE</sequence>
<proteinExistence type="predicted"/>